<feature type="transmembrane region" description="Helical" evidence="6">
    <location>
        <begin position="205"/>
        <end position="225"/>
    </location>
</feature>
<evidence type="ECO:0000256" key="1">
    <source>
        <dbReference type="ARBA" id="ARBA00004167"/>
    </source>
</evidence>
<accession>A0A8S1SBW2</accession>
<dbReference type="GO" id="GO:0016020">
    <property type="term" value="C:membrane"/>
    <property type="evidence" value="ECO:0007669"/>
    <property type="project" value="UniProtKB-SubCell"/>
</dbReference>
<keyword evidence="2" id="KW-0813">Transport</keyword>
<proteinExistence type="predicted"/>
<evidence type="ECO:0000256" key="4">
    <source>
        <dbReference type="ARBA" id="ARBA00022989"/>
    </source>
</evidence>
<evidence type="ECO:0000256" key="2">
    <source>
        <dbReference type="ARBA" id="ARBA00022448"/>
    </source>
</evidence>
<evidence type="ECO:0000256" key="6">
    <source>
        <dbReference type="SAM" id="Phobius"/>
    </source>
</evidence>
<evidence type="ECO:0000256" key="5">
    <source>
        <dbReference type="ARBA" id="ARBA00023136"/>
    </source>
</evidence>
<dbReference type="EMBL" id="CAJJDP010000007">
    <property type="protein sequence ID" value="CAD8137515.1"/>
    <property type="molecule type" value="Genomic_DNA"/>
</dbReference>
<evidence type="ECO:0000256" key="3">
    <source>
        <dbReference type="ARBA" id="ARBA00022692"/>
    </source>
</evidence>
<organism evidence="8 9">
    <name type="scientific">Paramecium octaurelia</name>
    <dbReference type="NCBI Taxonomy" id="43137"/>
    <lineage>
        <taxon>Eukaryota</taxon>
        <taxon>Sar</taxon>
        <taxon>Alveolata</taxon>
        <taxon>Ciliophora</taxon>
        <taxon>Intramacronucleata</taxon>
        <taxon>Oligohymenophorea</taxon>
        <taxon>Peniculida</taxon>
        <taxon>Parameciidae</taxon>
        <taxon>Paramecium</taxon>
    </lineage>
</organism>
<dbReference type="InterPro" id="IPR000727">
    <property type="entry name" value="T_SNARE_dom"/>
</dbReference>
<dbReference type="PROSITE" id="PS50192">
    <property type="entry name" value="T_SNARE"/>
    <property type="match status" value="1"/>
</dbReference>
<evidence type="ECO:0000313" key="9">
    <source>
        <dbReference type="Proteomes" id="UP000683925"/>
    </source>
</evidence>
<keyword evidence="5 6" id="KW-0472">Membrane</keyword>
<gene>
    <name evidence="8" type="ORF">POCTA_138.1.T0080423</name>
</gene>
<dbReference type="Proteomes" id="UP000683925">
    <property type="component" value="Unassembled WGS sequence"/>
</dbReference>
<comment type="caution">
    <text evidence="8">The sequence shown here is derived from an EMBL/GenBank/DDBJ whole genome shotgun (WGS) entry which is preliminary data.</text>
</comment>
<keyword evidence="9" id="KW-1185">Reference proteome</keyword>
<comment type="subcellular location">
    <subcellularLocation>
        <location evidence="1">Membrane</location>
        <topology evidence="1">Single-pass membrane protein</topology>
    </subcellularLocation>
</comment>
<reference evidence="8" key="1">
    <citation type="submission" date="2021-01" db="EMBL/GenBank/DDBJ databases">
        <authorList>
            <consortium name="Genoscope - CEA"/>
            <person name="William W."/>
        </authorList>
    </citation>
    <scope>NUCLEOTIDE SEQUENCE</scope>
</reference>
<evidence type="ECO:0000313" key="8">
    <source>
        <dbReference type="EMBL" id="CAD8137515.1"/>
    </source>
</evidence>
<name>A0A8S1SBW2_PAROT</name>
<evidence type="ECO:0000259" key="7">
    <source>
        <dbReference type="PROSITE" id="PS50192"/>
    </source>
</evidence>
<dbReference type="GO" id="GO:0012505">
    <property type="term" value="C:endomembrane system"/>
    <property type="evidence" value="ECO:0007669"/>
    <property type="project" value="UniProtKB-ARBA"/>
</dbReference>
<sequence>MTDSYRSDIVRIQKLIQQIRSDIQKREQKINVNQPVGIIDADIRQGISKLEIEIELLKSLIGRQNRNQEILQKEGETRKNTLLELQNVAAELKQNFDKSLRSQKDQLFNDRSNGGKQYKDTETLQQMDKKQLHYNQKQLQKEQDEKLDVCLDQLDTLKWKGKIIWNTVDEQNRLLIQIGNDMDKTNKEMINVNGKLKKVLNSSSYCCLHLFIAFELVGLIMIILFA</sequence>
<dbReference type="CDD" id="cd15841">
    <property type="entry name" value="SNARE_Qc"/>
    <property type="match status" value="1"/>
</dbReference>
<dbReference type="GO" id="GO:0005737">
    <property type="term" value="C:cytoplasm"/>
    <property type="evidence" value="ECO:0007669"/>
    <property type="project" value="UniProtKB-ARBA"/>
</dbReference>
<dbReference type="PANTHER" id="PTHR12791">
    <property type="entry name" value="GOLGI SNARE BET1-RELATED"/>
    <property type="match status" value="1"/>
</dbReference>
<feature type="domain" description="T-SNARE coiled-coil homology" evidence="7">
    <location>
        <begin position="137"/>
        <end position="199"/>
    </location>
</feature>
<keyword evidence="4 6" id="KW-1133">Transmembrane helix</keyword>
<dbReference type="AlphaFoldDB" id="A0A8S1SBW2"/>
<keyword evidence="3 6" id="KW-0812">Transmembrane</keyword>
<protein>
    <recommendedName>
        <fullName evidence="7">t-SNARE coiled-coil homology domain-containing protein</fullName>
    </recommendedName>
</protein>